<dbReference type="FunFam" id="2.160.20.10:FF:000001">
    <property type="entry name" value="Pectinesterase"/>
    <property type="match status" value="1"/>
</dbReference>
<dbReference type="SMART" id="SM00856">
    <property type="entry name" value="PMEI"/>
    <property type="match status" value="1"/>
</dbReference>
<accession>A0A843WER9</accession>
<dbReference type="Pfam" id="PF01095">
    <property type="entry name" value="Pectinesterase"/>
    <property type="match status" value="1"/>
</dbReference>
<keyword evidence="7" id="KW-0961">Cell wall biogenesis/degradation</keyword>
<dbReference type="SUPFAM" id="SSF51126">
    <property type="entry name" value="Pectin lyase-like"/>
    <property type="match status" value="1"/>
</dbReference>
<dbReference type="Pfam" id="PF04043">
    <property type="entry name" value="PMEI"/>
    <property type="match status" value="1"/>
</dbReference>
<dbReference type="SUPFAM" id="SSF101148">
    <property type="entry name" value="Plant invertase/pectin methylesterase inhibitor"/>
    <property type="match status" value="1"/>
</dbReference>
<keyword evidence="7" id="KW-0964">Secreted</keyword>
<dbReference type="InterPro" id="IPR018040">
    <property type="entry name" value="Pectinesterase_Tyr_AS"/>
</dbReference>
<keyword evidence="5 7" id="KW-0063">Aspartyl esterase</keyword>
<organism evidence="9 10">
    <name type="scientific">Colocasia esculenta</name>
    <name type="common">Wild taro</name>
    <name type="synonym">Arum esculentum</name>
    <dbReference type="NCBI Taxonomy" id="4460"/>
    <lineage>
        <taxon>Eukaryota</taxon>
        <taxon>Viridiplantae</taxon>
        <taxon>Streptophyta</taxon>
        <taxon>Embryophyta</taxon>
        <taxon>Tracheophyta</taxon>
        <taxon>Spermatophyta</taxon>
        <taxon>Magnoliopsida</taxon>
        <taxon>Liliopsida</taxon>
        <taxon>Araceae</taxon>
        <taxon>Aroideae</taxon>
        <taxon>Colocasieae</taxon>
        <taxon>Colocasia</taxon>
    </lineage>
</organism>
<feature type="signal peptide" evidence="7">
    <location>
        <begin position="1"/>
        <end position="24"/>
    </location>
</feature>
<comment type="catalytic activity">
    <reaction evidence="7">
        <text>[(1-&gt;4)-alpha-D-galacturonosyl methyl ester](n) + n H2O = [(1-&gt;4)-alpha-D-galacturonosyl](n) + n methanol + n H(+)</text>
        <dbReference type="Rhea" id="RHEA:22380"/>
        <dbReference type="Rhea" id="RHEA-COMP:14570"/>
        <dbReference type="Rhea" id="RHEA-COMP:14573"/>
        <dbReference type="ChEBI" id="CHEBI:15377"/>
        <dbReference type="ChEBI" id="CHEBI:15378"/>
        <dbReference type="ChEBI" id="CHEBI:17790"/>
        <dbReference type="ChEBI" id="CHEBI:140522"/>
        <dbReference type="ChEBI" id="CHEBI:140523"/>
        <dbReference type="EC" id="3.1.1.11"/>
    </reaction>
</comment>
<keyword evidence="7" id="KW-0134">Cell wall</keyword>
<dbReference type="PANTHER" id="PTHR31707">
    <property type="entry name" value="PECTINESTERASE"/>
    <property type="match status" value="1"/>
</dbReference>
<evidence type="ECO:0000313" key="9">
    <source>
        <dbReference type="EMBL" id="MQM08189.1"/>
    </source>
</evidence>
<protein>
    <recommendedName>
        <fullName evidence="7">Pectinesterase</fullName>
        <ecNumber evidence="7">3.1.1.11</ecNumber>
    </recommendedName>
</protein>
<evidence type="ECO:0000256" key="1">
    <source>
        <dbReference type="ARBA" id="ARBA00005184"/>
    </source>
</evidence>
<name>A0A843WER9_COLES</name>
<dbReference type="CDD" id="cd15799">
    <property type="entry name" value="PMEI-like_4"/>
    <property type="match status" value="1"/>
</dbReference>
<feature type="chain" id="PRO_5033113841" description="Pectinesterase" evidence="7">
    <location>
        <begin position="25"/>
        <end position="535"/>
    </location>
</feature>
<comment type="function">
    <text evidence="7">Acts in the modification of cell walls via demethylesterification of cell wall pectin.</text>
</comment>
<dbReference type="GO" id="GO:0045490">
    <property type="term" value="P:pectin catabolic process"/>
    <property type="evidence" value="ECO:0007669"/>
    <property type="project" value="UniProtKB-UniRule"/>
</dbReference>
<dbReference type="Gene3D" id="1.20.140.40">
    <property type="entry name" value="Invertase/pectin methylesterase inhibitor family protein"/>
    <property type="match status" value="1"/>
</dbReference>
<dbReference type="EMBL" id="NMUH01004056">
    <property type="protein sequence ID" value="MQM08189.1"/>
    <property type="molecule type" value="Genomic_DNA"/>
</dbReference>
<dbReference type="AlphaFoldDB" id="A0A843WER9"/>
<dbReference type="InterPro" id="IPR035513">
    <property type="entry name" value="Invertase/methylesterase_inhib"/>
</dbReference>
<proteinExistence type="inferred from homology"/>
<dbReference type="GO" id="GO:0030599">
    <property type="term" value="F:pectinesterase activity"/>
    <property type="evidence" value="ECO:0007669"/>
    <property type="project" value="UniProtKB-UniRule"/>
</dbReference>
<evidence type="ECO:0000256" key="4">
    <source>
        <dbReference type="ARBA" id="ARBA00022801"/>
    </source>
</evidence>
<feature type="active site" evidence="6">
    <location>
        <position position="369"/>
    </location>
</feature>
<comment type="pathway">
    <text evidence="1 7">Glycan metabolism; pectin degradation; 2-dehydro-3-deoxy-D-gluconate from pectin: step 1/5.</text>
</comment>
<comment type="subcellular location">
    <subcellularLocation>
        <location evidence="7">Secreted</location>
        <location evidence="7">Cell wall</location>
    </subcellularLocation>
</comment>
<evidence type="ECO:0000313" key="10">
    <source>
        <dbReference type="Proteomes" id="UP000652761"/>
    </source>
</evidence>
<dbReference type="InterPro" id="IPR011050">
    <property type="entry name" value="Pectin_lyase_fold/virulence"/>
</dbReference>
<keyword evidence="4 7" id="KW-0378">Hydrolase</keyword>
<dbReference type="InterPro" id="IPR012334">
    <property type="entry name" value="Pectin_lyas_fold"/>
</dbReference>
<dbReference type="OrthoDB" id="2019149at2759"/>
<sequence length="535" mass="57861">MAPKPHFLVFFLLFLSFFSQYSTPSLVEASATTTFSPSPAFVSTIRSALSQIQILQSLLSTVTTVTSPLLGADRRVSSAVKDCIDVLSLSSDELQWTLSATSLATAPAGGTAKLTLGTGHQLLDVRSWLSAALGNQETCAEGFEGTDGTVKSLVSSGLENVSSLIYQVLIQVPMAAAAAAVGSGEKGGHRKLLESGGLPSWMDVAERRLLQETAMSLQPDVVVAADGSGDYETVQEAVDAAPQQSQRRYVIYVKSGRYRENVEINKKKWNIVLFGDGMGATVISGNRNFVDGWTTFRSATLAVVGKGFIMRDLTVENTAGASKHQAVALRTSSDLSVYFRVEFAGYQDTLYSHSLRQFYRECRVSGTIDFIFGNAAAVIQSSAIAARRPLPNQKNTVTAHGRKYEEQSTGFSIHSCNVTFEEDAVSDGTAAPPPTYLGRPWKKHSRTVVMMSYLAPEVRPEGWMPWAGNFALDTLYYGEYMNNGPGSATGGRVKWRGFHIIDDAAVAVDFTVAQFIDGDQWLPPTGVRYTAGLTE</sequence>
<keyword evidence="7" id="KW-0732">Signal</keyword>
<dbReference type="GO" id="GO:0004857">
    <property type="term" value="F:enzyme inhibitor activity"/>
    <property type="evidence" value="ECO:0007669"/>
    <property type="project" value="InterPro"/>
</dbReference>
<keyword evidence="10" id="KW-1185">Reference proteome</keyword>
<dbReference type="Gene3D" id="2.160.20.10">
    <property type="entry name" value="Single-stranded right-handed beta-helix, Pectin lyase-like"/>
    <property type="match status" value="1"/>
</dbReference>
<evidence type="ECO:0000256" key="7">
    <source>
        <dbReference type="RuleBase" id="RU000589"/>
    </source>
</evidence>
<evidence type="ECO:0000256" key="3">
    <source>
        <dbReference type="ARBA" id="ARBA00007786"/>
    </source>
</evidence>
<evidence type="ECO:0000259" key="8">
    <source>
        <dbReference type="SMART" id="SM00856"/>
    </source>
</evidence>
<comment type="similarity">
    <text evidence="2">In the N-terminal section; belongs to the PMEI family.</text>
</comment>
<dbReference type="InterPro" id="IPR033131">
    <property type="entry name" value="Pectinesterase_Asp_AS"/>
</dbReference>
<reference evidence="9" key="1">
    <citation type="submission" date="2017-07" db="EMBL/GenBank/DDBJ databases">
        <title>Taro Niue Genome Assembly and Annotation.</title>
        <authorList>
            <person name="Atibalentja N."/>
            <person name="Keating K."/>
            <person name="Fields C.J."/>
        </authorList>
    </citation>
    <scope>NUCLEOTIDE SEQUENCE</scope>
    <source>
        <strain evidence="9">Niue_2</strain>
        <tissue evidence="9">Leaf</tissue>
    </source>
</reference>
<evidence type="ECO:0000256" key="2">
    <source>
        <dbReference type="ARBA" id="ARBA00006027"/>
    </source>
</evidence>
<dbReference type="PROSITE" id="PS00800">
    <property type="entry name" value="PECTINESTERASE_1"/>
    <property type="match status" value="1"/>
</dbReference>
<evidence type="ECO:0000256" key="6">
    <source>
        <dbReference type="PROSITE-ProRule" id="PRU10040"/>
    </source>
</evidence>
<comment type="similarity">
    <text evidence="3">In the C-terminal section; belongs to the pectinesterase family.</text>
</comment>
<dbReference type="UniPathway" id="UPA00545">
    <property type="reaction ID" value="UER00823"/>
</dbReference>
<feature type="domain" description="Pectinesterase inhibitor" evidence="8">
    <location>
        <begin position="22"/>
        <end position="171"/>
    </location>
</feature>
<gene>
    <name evidence="9" type="ORF">Taro_041046</name>
</gene>
<comment type="caution">
    <text evidence="9">The sequence shown here is derived from an EMBL/GenBank/DDBJ whole genome shotgun (WGS) entry which is preliminary data.</text>
</comment>
<dbReference type="InterPro" id="IPR000070">
    <property type="entry name" value="Pectinesterase_cat"/>
</dbReference>
<evidence type="ECO:0000256" key="5">
    <source>
        <dbReference type="ARBA" id="ARBA00023085"/>
    </source>
</evidence>
<dbReference type="EC" id="3.1.1.11" evidence="7"/>
<dbReference type="InterPro" id="IPR006501">
    <property type="entry name" value="Pectinesterase_inhib_dom"/>
</dbReference>
<dbReference type="Proteomes" id="UP000652761">
    <property type="component" value="Unassembled WGS sequence"/>
</dbReference>
<dbReference type="GO" id="GO:0042545">
    <property type="term" value="P:cell wall modification"/>
    <property type="evidence" value="ECO:0007669"/>
    <property type="project" value="UniProtKB-UniRule"/>
</dbReference>
<dbReference type="PROSITE" id="PS00503">
    <property type="entry name" value="PECTINESTERASE_2"/>
    <property type="match status" value="1"/>
</dbReference>